<reference evidence="2 3" key="1">
    <citation type="journal article" date="2020" name="Mol. Biol. Evol.">
        <title>Distinct Expression and Methylation Patterns for Genes with Different Fates following a Single Whole-Genome Duplication in Flowering Plants.</title>
        <authorList>
            <person name="Shi T."/>
            <person name="Rahmani R.S."/>
            <person name="Gugger P.F."/>
            <person name="Wang M."/>
            <person name="Li H."/>
            <person name="Zhang Y."/>
            <person name="Li Z."/>
            <person name="Wang Q."/>
            <person name="Van de Peer Y."/>
            <person name="Marchal K."/>
            <person name="Chen J."/>
        </authorList>
    </citation>
    <scope>NUCLEOTIDE SEQUENCE [LARGE SCALE GENOMIC DNA]</scope>
    <source>
        <tissue evidence="2">Leaf</tissue>
    </source>
</reference>
<dbReference type="GO" id="GO:0003993">
    <property type="term" value="F:acid phosphatase activity"/>
    <property type="evidence" value="ECO:0007669"/>
    <property type="project" value="InterPro"/>
</dbReference>
<sequence length="148" mass="16238">MGLQLGGAEVVLLVGLILNAALFDVFRVLPGYNSPQQVHITQGDHEGKGVIGVQDEPGSSTVLYWSENGKHKYLAKGEVLTYKFYNYTSGYIHHCTINYLKVGSTGTMRQFWFRSPPKVGPDVPYTFGLIDGIHGAGLLREVLLINLG</sequence>
<comment type="caution">
    <text evidence="2">The sequence shown here is derived from an EMBL/GenBank/DDBJ whole genome shotgun (WGS) entry which is preliminary data.</text>
</comment>
<dbReference type="Proteomes" id="UP000607653">
    <property type="component" value="Unassembled WGS sequence"/>
</dbReference>
<dbReference type="SUPFAM" id="SSF49363">
    <property type="entry name" value="Purple acid phosphatase, N-terminal domain"/>
    <property type="match status" value="1"/>
</dbReference>
<proteinExistence type="predicted"/>
<keyword evidence="3" id="KW-1185">Reference proteome</keyword>
<evidence type="ECO:0000256" key="1">
    <source>
        <dbReference type="ARBA" id="ARBA00022729"/>
    </source>
</evidence>
<keyword evidence="1" id="KW-0732">Signal</keyword>
<dbReference type="PANTHER" id="PTHR22953">
    <property type="entry name" value="ACID PHOSPHATASE RELATED"/>
    <property type="match status" value="1"/>
</dbReference>
<name>A0A822XYG7_NELNU</name>
<dbReference type="GO" id="GO:0046872">
    <property type="term" value="F:metal ion binding"/>
    <property type="evidence" value="ECO:0007669"/>
    <property type="project" value="InterPro"/>
</dbReference>
<evidence type="ECO:0000313" key="2">
    <source>
        <dbReference type="EMBL" id="DAD22448.1"/>
    </source>
</evidence>
<protein>
    <submittedName>
        <fullName evidence="2">Uncharacterized protein</fullName>
    </submittedName>
</protein>
<gene>
    <name evidence="2" type="ORF">HUJ06_023911</name>
</gene>
<dbReference type="InterPro" id="IPR039331">
    <property type="entry name" value="PAPs-like"/>
</dbReference>
<dbReference type="PANTHER" id="PTHR22953:SF86">
    <property type="entry name" value="PURPLE ACID PHOSPHATASE 10"/>
    <property type="match status" value="1"/>
</dbReference>
<dbReference type="EMBL" id="DUZY01000001">
    <property type="protein sequence ID" value="DAD22448.1"/>
    <property type="molecule type" value="Genomic_DNA"/>
</dbReference>
<dbReference type="Gene3D" id="2.60.40.380">
    <property type="entry name" value="Purple acid phosphatase-like, N-terminal"/>
    <property type="match status" value="1"/>
</dbReference>
<evidence type="ECO:0000313" key="3">
    <source>
        <dbReference type="Proteomes" id="UP000607653"/>
    </source>
</evidence>
<organism evidence="2 3">
    <name type="scientific">Nelumbo nucifera</name>
    <name type="common">Sacred lotus</name>
    <dbReference type="NCBI Taxonomy" id="4432"/>
    <lineage>
        <taxon>Eukaryota</taxon>
        <taxon>Viridiplantae</taxon>
        <taxon>Streptophyta</taxon>
        <taxon>Embryophyta</taxon>
        <taxon>Tracheophyta</taxon>
        <taxon>Spermatophyta</taxon>
        <taxon>Magnoliopsida</taxon>
        <taxon>Proteales</taxon>
        <taxon>Nelumbonaceae</taxon>
        <taxon>Nelumbo</taxon>
    </lineage>
</organism>
<dbReference type="InterPro" id="IPR008963">
    <property type="entry name" value="Purple_acid_Pase-like_N"/>
</dbReference>
<accession>A0A822XYG7</accession>
<dbReference type="AlphaFoldDB" id="A0A822XYG7"/>